<feature type="transmembrane region" description="Helical" evidence="1">
    <location>
        <begin position="185"/>
        <end position="206"/>
    </location>
</feature>
<gene>
    <name evidence="2" type="ORF">GCM10008983_05010</name>
</gene>
<sequence length="221" mass="24079">MPTNSDADHYETNDDFVEKLKEIGTNVVHFCGALLKRPSIAKKANHTDIVSAAIVMALFALIIAFSYYFVIQYSILASFYMNVSIIDSLVLPFIVFILLQLIMAGITFAGAKLAAQAVTFADVLAKYGAYLVPFAILYVVALVFSLIGLSVLAGLFIFISILGLLMMVPTFILMEQTPEGIDRIYILLGLYALATLVFGVFIRAFAQSMIGNIMGSMLGGF</sequence>
<keyword evidence="3" id="KW-1185">Reference proteome</keyword>
<keyword evidence="1" id="KW-1133">Transmembrane helix</keyword>
<evidence type="ECO:0000313" key="2">
    <source>
        <dbReference type="EMBL" id="GAA0431445.1"/>
    </source>
</evidence>
<feature type="transmembrane region" description="Helical" evidence="1">
    <location>
        <begin position="49"/>
        <end position="70"/>
    </location>
</feature>
<feature type="transmembrane region" description="Helical" evidence="1">
    <location>
        <begin position="90"/>
        <end position="115"/>
    </location>
</feature>
<comment type="caution">
    <text evidence="2">The sequence shown here is derived from an EMBL/GenBank/DDBJ whole genome shotgun (WGS) entry which is preliminary data.</text>
</comment>
<accession>A0ABN0Z3W4</accession>
<proteinExistence type="predicted"/>
<name>A0ABN0Z3W4_9BACI</name>
<protein>
    <recommendedName>
        <fullName evidence="4">Yip1 domain-containing protein</fullName>
    </recommendedName>
</protein>
<reference evidence="2 3" key="1">
    <citation type="journal article" date="2019" name="Int. J. Syst. Evol. Microbiol.">
        <title>The Global Catalogue of Microorganisms (GCM) 10K type strain sequencing project: providing services to taxonomists for standard genome sequencing and annotation.</title>
        <authorList>
            <consortium name="The Broad Institute Genomics Platform"/>
            <consortium name="The Broad Institute Genome Sequencing Center for Infectious Disease"/>
            <person name="Wu L."/>
            <person name="Ma J."/>
        </authorList>
    </citation>
    <scope>NUCLEOTIDE SEQUENCE [LARGE SCALE GENOMIC DNA]</scope>
    <source>
        <strain evidence="2 3">JCM 12149</strain>
    </source>
</reference>
<dbReference type="EMBL" id="BAAADM010000008">
    <property type="protein sequence ID" value="GAA0431445.1"/>
    <property type="molecule type" value="Genomic_DNA"/>
</dbReference>
<dbReference type="RefSeq" id="WP_343750968.1">
    <property type="nucleotide sequence ID" value="NZ_BAAADM010000008.1"/>
</dbReference>
<evidence type="ECO:0008006" key="4">
    <source>
        <dbReference type="Google" id="ProtNLM"/>
    </source>
</evidence>
<dbReference type="Proteomes" id="UP001501459">
    <property type="component" value="Unassembled WGS sequence"/>
</dbReference>
<evidence type="ECO:0000313" key="3">
    <source>
        <dbReference type="Proteomes" id="UP001501459"/>
    </source>
</evidence>
<keyword evidence="1" id="KW-0472">Membrane</keyword>
<feature type="transmembrane region" description="Helical" evidence="1">
    <location>
        <begin position="153"/>
        <end position="173"/>
    </location>
</feature>
<keyword evidence="1" id="KW-0812">Transmembrane</keyword>
<evidence type="ECO:0000256" key="1">
    <source>
        <dbReference type="SAM" id="Phobius"/>
    </source>
</evidence>
<organism evidence="2 3">
    <name type="scientific">Lentibacillus halophilus</name>
    <dbReference type="NCBI Taxonomy" id="295065"/>
    <lineage>
        <taxon>Bacteria</taxon>
        <taxon>Bacillati</taxon>
        <taxon>Bacillota</taxon>
        <taxon>Bacilli</taxon>
        <taxon>Bacillales</taxon>
        <taxon>Bacillaceae</taxon>
        <taxon>Lentibacillus</taxon>
    </lineage>
</organism>
<feature type="transmembrane region" description="Helical" evidence="1">
    <location>
        <begin position="127"/>
        <end position="147"/>
    </location>
</feature>